<proteinExistence type="inferred from homology"/>
<feature type="region of interest" description="Disordered" evidence="10">
    <location>
        <begin position="587"/>
        <end position="609"/>
    </location>
</feature>
<feature type="compositionally biased region" description="Basic and acidic residues" evidence="10">
    <location>
        <begin position="590"/>
        <end position="609"/>
    </location>
</feature>
<feature type="compositionally biased region" description="Low complexity" evidence="10">
    <location>
        <begin position="1061"/>
        <end position="1080"/>
    </location>
</feature>
<sequence length="1152" mass="125138">MAANASSDKMSYIYNSQLDAFTLYHISHEKNEHSAIGPALPALGHATSGALGSAISKLITYPLDIVITRLQVQRQLQHGDKHPHYNGFLDAIEKIYEREGGPQAFYSGVVQETLKGVADSFLFFLAYSYVRQKRLDARGSGRTLPALEEIGVGVVAGAFSKLFTTPIQQIVTRKQTAAMMNQGLSSLPPPQLSTKDIASEIMREKGVQGFWSGYSASLILTLNPSITMLLHKALLQLTVPRSSREDPGGRMTFLLAAISKTLASTVTYPFSLAKTRAQVSSQKPWSGVGATSDREKSNEAMEARAIQARQRTVFSTILRIAQDEGIWALYQGLGPEVLKGFFSHGITMLMKDRIHAVIISLYYTLQKALKTYPSPGEVAQSASDRVQHTYEQGKGQASDGYAKGTEVIGNAAESAKHAVEKGKEQAGEMYEKSRDAVSDAASSAYSQGKDMVEKGQEAASKAARQAGDAANDASQQAREAVVDAEVKDGSIKNIRIATATAAARGRSAARHKTNRRRRMTGDTTPYSTKAESDSPSRPRNTMGVSKNNSHASHASPARARWGSLEEELAYYKAQYETLEVELQEFQSSSKELEAELERDVEESEKRERKLQEKAEKLGFEVEEWKAKYKQSKTEANNAQNTLQKEITALRESQRALQMRLRDIEVQSDDFERQARNQTSSLEDVESKYNVSIERGVMLEEEIKIGEQERESLRIETQRLRDELSDLRIEADIVQEKLRIAEETIEGHHQRKVSSHLAGDALRPRSPISEASTSATNLSSPTAASTPPHSKPDILHPDATPPSPPLSDAPITVRPVPSTPMSKRKNSNAPLDPGTTPRAGLYSRPPRHTRNPSLSASSRAPSTSASGRATPSIRTTAPASRGTRPSVGDPAAAGGLPRSGSLYQIRGLIGKMQKLEERVQTARSKLPAPTNTPPRASPRGGSASGIHHHPPGNIYVPDTVTLRSGRKRNSHVSAGSAISSAYVSGVSRLSFGVSSPSREPPPMRETPTREPPTNSRPSSRTSTSSQSGMQRPASRTSSRTPVGHYQSSSVSGIDPRIPRPRSSMSGQSNGHSHSQSLSMSLRDNSDAGSDGSGVSTPLARRLTMEKSGIPTPSGIPRRQSTGRRTSAGQDYGEMGPPPARPRKMSTQAEEESY</sequence>
<evidence type="ECO:0000256" key="7">
    <source>
        <dbReference type="ARBA" id="ARBA00022989"/>
    </source>
</evidence>
<feature type="compositionally biased region" description="Polar residues" evidence="10">
    <location>
        <begin position="1025"/>
        <end position="1050"/>
    </location>
</feature>
<feature type="compositionally biased region" description="Basic and acidic residues" evidence="10">
    <location>
        <begin position="417"/>
        <end position="437"/>
    </location>
</feature>
<keyword evidence="6" id="KW-0496">Mitochondrion</keyword>
<feature type="region of interest" description="Disordered" evidence="10">
    <location>
        <begin position="989"/>
        <end position="1152"/>
    </location>
</feature>
<dbReference type="InterPro" id="IPR006964">
    <property type="entry name" value="NUDE_dom"/>
</dbReference>
<evidence type="ECO:0000256" key="1">
    <source>
        <dbReference type="ARBA" id="ARBA00004141"/>
    </source>
</evidence>
<dbReference type="SUPFAM" id="SSF103506">
    <property type="entry name" value="Mitochondrial carrier"/>
    <property type="match status" value="1"/>
</dbReference>
<evidence type="ECO:0000256" key="6">
    <source>
        <dbReference type="ARBA" id="ARBA00022792"/>
    </source>
</evidence>
<gene>
    <name evidence="12" type="ORF">DDE83_002995</name>
</gene>
<dbReference type="Gene3D" id="6.10.250.1080">
    <property type="match status" value="1"/>
</dbReference>
<evidence type="ECO:0000256" key="2">
    <source>
        <dbReference type="ARBA" id="ARBA00006375"/>
    </source>
</evidence>
<dbReference type="Pfam" id="PF00153">
    <property type="entry name" value="Mito_carr"/>
    <property type="match status" value="3"/>
</dbReference>
<protein>
    <submittedName>
        <fullName evidence="12">Nuclear distribution protein nude</fullName>
    </submittedName>
</protein>
<feature type="repeat" description="Solcar" evidence="9">
    <location>
        <begin position="247"/>
        <end position="357"/>
    </location>
</feature>
<feature type="region of interest" description="Disordered" evidence="10">
    <location>
        <begin position="916"/>
        <end position="957"/>
    </location>
</feature>
<dbReference type="GO" id="GO:0015217">
    <property type="term" value="F:ADP transmembrane transporter activity"/>
    <property type="evidence" value="ECO:0007669"/>
    <property type="project" value="TreeGrafter"/>
</dbReference>
<comment type="subcellular location">
    <subcellularLocation>
        <location evidence="1">Membrane</location>
        <topology evidence="1">Multi-pass membrane protein</topology>
    </subcellularLocation>
</comment>
<evidence type="ECO:0000313" key="13">
    <source>
        <dbReference type="Proteomes" id="UP000249619"/>
    </source>
</evidence>
<dbReference type="PANTHER" id="PTHR45939">
    <property type="entry name" value="PEROXISOMAL MEMBRANE PROTEIN PMP34-RELATED"/>
    <property type="match status" value="1"/>
</dbReference>
<keyword evidence="6" id="KW-0999">Mitochondrion inner membrane</keyword>
<dbReference type="GO" id="GO:0016020">
    <property type="term" value="C:membrane"/>
    <property type="evidence" value="ECO:0007669"/>
    <property type="project" value="UniProtKB-SubCell"/>
</dbReference>
<feature type="repeat" description="Solcar" evidence="9">
    <location>
        <begin position="144"/>
        <end position="237"/>
    </location>
</feature>
<name>A0A364N8R3_STELY</name>
<accession>A0A364N8R3</accession>
<dbReference type="InterPro" id="IPR018108">
    <property type="entry name" value="MCP_transmembrane"/>
</dbReference>
<dbReference type="Proteomes" id="UP000249619">
    <property type="component" value="Unassembled WGS sequence"/>
</dbReference>
<evidence type="ECO:0000256" key="5">
    <source>
        <dbReference type="ARBA" id="ARBA00022737"/>
    </source>
</evidence>
<dbReference type="EMBL" id="QGDH01000032">
    <property type="protein sequence ID" value="RAR13672.1"/>
    <property type="molecule type" value="Genomic_DNA"/>
</dbReference>
<feature type="compositionally biased region" description="Basic residues" evidence="10">
    <location>
        <begin position="507"/>
        <end position="518"/>
    </location>
</feature>
<feature type="region of interest" description="Disordered" evidence="10">
    <location>
        <begin position="742"/>
        <end position="898"/>
    </location>
</feature>
<dbReference type="SUPFAM" id="SSF57997">
    <property type="entry name" value="Tropomyosin"/>
    <property type="match status" value="1"/>
</dbReference>
<evidence type="ECO:0000256" key="3">
    <source>
        <dbReference type="ARBA" id="ARBA00022448"/>
    </source>
</evidence>
<dbReference type="PANTHER" id="PTHR45939:SF2">
    <property type="entry name" value="CARRIER PROTEIN, PUTATIVE (AFU_ORTHOLOGUE AFUA_2G13870)-RELATED"/>
    <property type="match status" value="1"/>
</dbReference>
<feature type="compositionally biased region" description="Low complexity" evidence="10">
    <location>
        <begin position="852"/>
        <end position="871"/>
    </location>
</feature>
<feature type="region of interest" description="Disordered" evidence="10">
    <location>
        <begin position="500"/>
        <end position="560"/>
    </location>
</feature>
<evidence type="ECO:0000256" key="9">
    <source>
        <dbReference type="PROSITE-ProRule" id="PRU00282"/>
    </source>
</evidence>
<comment type="similarity">
    <text evidence="2">Belongs to the mitochondrial carrier (TC 2.A.29) family.</text>
</comment>
<feature type="compositionally biased region" description="Low complexity" evidence="10">
    <location>
        <begin position="462"/>
        <end position="473"/>
    </location>
</feature>
<keyword evidence="8 9" id="KW-0472">Membrane</keyword>
<dbReference type="Pfam" id="PF04880">
    <property type="entry name" value="NUDE_C"/>
    <property type="match status" value="1"/>
</dbReference>
<keyword evidence="7" id="KW-1133">Transmembrane helix</keyword>
<feature type="repeat" description="Solcar" evidence="9">
    <location>
        <begin position="40"/>
        <end position="133"/>
    </location>
</feature>
<keyword evidence="3" id="KW-0813">Transport</keyword>
<feature type="compositionally biased region" description="Polar residues" evidence="10">
    <location>
        <begin position="1117"/>
        <end position="1127"/>
    </location>
</feature>
<keyword evidence="13" id="KW-1185">Reference proteome</keyword>
<evidence type="ECO:0000259" key="11">
    <source>
        <dbReference type="Pfam" id="PF04880"/>
    </source>
</evidence>
<dbReference type="Gene3D" id="1.50.40.10">
    <property type="entry name" value="Mitochondrial carrier domain"/>
    <property type="match status" value="1"/>
</dbReference>
<dbReference type="PROSITE" id="PS50920">
    <property type="entry name" value="SOLCAR"/>
    <property type="match status" value="3"/>
</dbReference>
<dbReference type="InterPro" id="IPR052217">
    <property type="entry name" value="Mito/Peroxisomal_Carrier"/>
</dbReference>
<feature type="domain" description="NUDE" evidence="11">
    <location>
        <begin position="680"/>
        <end position="855"/>
    </location>
</feature>
<evidence type="ECO:0000256" key="10">
    <source>
        <dbReference type="SAM" id="MobiDB-lite"/>
    </source>
</evidence>
<dbReference type="AlphaFoldDB" id="A0A364N8R3"/>
<evidence type="ECO:0000313" key="12">
    <source>
        <dbReference type="EMBL" id="RAR13672.1"/>
    </source>
</evidence>
<organism evidence="12 13">
    <name type="scientific">Stemphylium lycopersici</name>
    <name type="common">Tomato gray leaf spot disease fungus</name>
    <name type="synonym">Thyrospora lycopersici</name>
    <dbReference type="NCBI Taxonomy" id="183478"/>
    <lineage>
        <taxon>Eukaryota</taxon>
        <taxon>Fungi</taxon>
        <taxon>Dikarya</taxon>
        <taxon>Ascomycota</taxon>
        <taxon>Pezizomycotina</taxon>
        <taxon>Dothideomycetes</taxon>
        <taxon>Pleosporomycetidae</taxon>
        <taxon>Pleosporales</taxon>
        <taxon>Pleosporineae</taxon>
        <taxon>Pleosporaceae</taxon>
        <taxon>Stemphylium</taxon>
    </lineage>
</organism>
<feature type="compositionally biased region" description="Low complexity" evidence="10">
    <location>
        <begin position="545"/>
        <end position="560"/>
    </location>
</feature>
<dbReference type="STRING" id="183478.A0A364N8R3"/>
<feature type="compositionally biased region" description="Low complexity" evidence="10">
    <location>
        <begin position="1010"/>
        <end position="1024"/>
    </location>
</feature>
<keyword evidence="5" id="KW-0677">Repeat</keyword>
<dbReference type="OrthoDB" id="18574at2759"/>
<evidence type="ECO:0000256" key="4">
    <source>
        <dbReference type="ARBA" id="ARBA00022692"/>
    </source>
</evidence>
<feature type="region of interest" description="Disordered" evidence="10">
    <location>
        <begin position="417"/>
        <end position="476"/>
    </location>
</feature>
<keyword evidence="4 9" id="KW-0812">Transmembrane</keyword>
<feature type="compositionally biased region" description="Low complexity" evidence="10">
    <location>
        <begin position="770"/>
        <end position="787"/>
    </location>
</feature>
<comment type="caution">
    <text evidence="12">The sequence shown here is derived from an EMBL/GenBank/DDBJ whole genome shotgun (WGS) entry which is preliminary data.</text>
</comment>
<evidence type="ECO:0000256" key="8">
    <source>
        <dbReference type="ARBA" id="ARBA00023136"/>
    </source>
</evidence>
<reference evidence="13" key="1">
    <citation type="submission" date="2018-05" db="EMBL/GenBank/DDBJ databases">
        <title>Draft genome sequence of Stemphylium lycopersici strain CIDEFI 213.</title>
        <authorList>
            <person name="Medina R."/>
            <person name="Franco M.E.E."/>
            <person name="Lucentini C.G."/>
            <person name="Saparrat M.C.N."/>
            <person name="Balatti P.A."/>
        </authorList>
    </citation>
    <scope>NUCLEOTIDE SEQUENCE [LARGE SCALE GENOMIC DNA]</scope>
    <source>
        <strain evidence="13">CIDEFI 213</strain>
    </source>
</reference>
<dbReference type="InterPro" id="IPR023395">
    <property type="entry name" value="MCP_dom_sf"/>
</dbReference>